<feature type="transmembrane region" description="Helical" evidence="2">
    <location>
        <begin position="161"/>
        <end position="180"/>
    </location>
</feature>
<dbReference type="EMBL" id="LAYC01000001">
    <property type="protein sequence ID" value="KYK59363.1"/>
    <property type="molecule type" value="Genomic_DNA"/>
</dbReference>
<proteinExistence type="predicted"/>
<dbReference type="AlphaFoldDB" id="A0A151GQJ3"/>
<dbReference type="Proteomes" id="UP000076580">
    <property type="component" value="Chromosome 01"/>
</dbReference>
<comment type="caution">
    <text evidence="4">The sequence shown here is derived from an EMBL/GenBank/DDBJ whole genome shotgun (WGS) entry which is preliminary data.</text>
</comment>
<gene>
    <name evidence="4" type="ORF">DCS_00493</name>
</gene>
<evidence type="ECO:0000259" key="3">
    <source>
        <dbReference type="Pfam" id="PF18142"/>
    </source>
</evidence>
<keyword evidence="2" id="KW-0472">Membrane</keyword>
<evidence type="ECO:0000313" key="4">
    <source>
        <dbReference type="EMBL" id="KYK59363.1"/>
    </source>
</evidence>
<feature type="region of interest" description="Disordered" evidence="1">
    <location>
        <begin position="18"/>
        <end position="61"/>
    </location>
</feature>
<protein>
    <submittedName>
        <fullName evidence="4">C6 transcription factor</fullName>
    </submittedName>
</protein>
<dbReference type="GeneID" id="63713136"/>
<feature type="compositionally biased region" description="Basic and acidic residues" evidence="1">
    <location>
        <begin position="19"/>
        <end position="34"/>
    </location>
</feature>
<dbReference type="NCBIfam" id="NF033635">
    <property type="entry name" value="SLATT_fungal"/>
    <property type="match status" value="1"/>
</dbReference>
<organism evidence="4 5">
    <name type="scientific">Drechmeria coniospora</name>
    <name type="common">Nematophagous fungus</name>
    <name type="synonym">Meria coniospora</name>
    <dbReference type="NCBI Taxonomy" id="98403"/>
    <lineage>
        <taxon>Eukaryota</taxon>
        <taxon>Fungi</taxon>
        <taxon>Dikarya</taxon>
        <taxon>Ascomycota</taxon>
        <taxon>Pezizomycotina</taxon>
        <taxon>Sordariomycetes</taxon>
        <taxon>Hypocreomycetidae</taxon>
        <taxon>Hypocreales</taxon>
        <taxon>Ophiocordycipitaceae</taxon>
        <taxon>Drechmeria</taxon>
    </lineage>
</organism>
<reference evidence="4 5" key="1">
    <citation type="journal article" date="2016" name="Sci. Rep.">
        <title>Insights into Adaptations to a Near-Obligate Nematode Endoparasitic Lifestyle from the Finished Genome of Drechmeria coniospora.</title>
        <authorList>
            <person name="Zhang L."/>
            <person name="Zhou Z."/>
            <person name="Guo Q."/>
            <person name="Fokkens L."/>
            <person name="Miskei M."/>
            <person name="Pocsi I."/>
            <person name="Zhang W."/>
            <person name="Chen M."/>
            <person name="Wang L."/>
            <person name="Sun Y."/>
            <person name="Donzelli B.G."/>
            <person name="Gibson D.M."/>
            <person name="Nelson D.R."/>
            <person name="Luo J.G."/>
            <person name="Rep M."/>
            <person name="Liu H."/>
            <person name="Yang S."/>
            <person name="Wang J."/>
            <person name="Krasnoff S.B."/>
            <person name="Xu Y."/>
            <person name="Molnar I."/>
            <person name="Lin M."/>
        </authorList>
    </citation>
    <scope>NUCLEOTIDE SEQUENCE [LARGE SCALE GENOMIC DNA]</scope>
    <source>
        <strain evidence="4 5">ARSEF 6962</strain>
    </source>
</reference>
<evidence type="ECO:0000256" key="1">
    <source>
        <dbReference type="SAM" id="MobiDB-lite"/>
    </source>
</evidence>
<feature type="compositionally biased region" description="Basic and acidic residues" evidence="1">
    <location>
        <begin position="45"/>
        <end position="54"/>
    </location>
</feature>
<dbReference type="RefSeq" id="XP_040658715.1">
    <property type="nucleotide sequence ID" value="XM_040797832.1"/>
</dbReference>
<keyword evidence="2" id="KW-1133">Transmembrane helix</keyword>
<feature type="compositionally biased region" description="Basic and acidic residues" evidence="1">
    <location>
        <begin position="288"/>
        <end position="298"/>
    </location>
</feature>
<keyword evidence="2" id="KW-0812">Transmembrane</keyword>
<dbReference type="InParanoid" id="A0A151GQJ3"/>
<evidence type="ECO:0000313" key="5">
    <source>
        <dbReference type="Proteomes" id="UP000076580"/>
    </source>
</evidence>
<evidence type="ECO:0000256" key="2">
    <source>
        <dbReference type="SAM" id="Phobius"/>
    </source>
</evidence>
<keyword evidence="5" id="KW-1185">Reference proteome</keyword>
<dbReference type="Pfam" id="PF18142">
    <property type="entry name" value="SLATT_fungal"/>
    <property type="match status" value="1"/>
</dbReference>
<dbReference type="PANTHER" id="PTHR38793">
    <property type="entry name" value="SLATT_FUNGAL DOMAIN-CONTAINING PROTEIN-RELATED"/>
    <property type="match status" value="1"/>
</dbReference>
<name>A0A151GQJ3_DRECN</name>
<sequence length="306" mass="33122">MAEQHQFTGLPILPPIRLVSDKDVSSKGPVKESEQQSPGDWETGQGREELHDAPGSRYHAHGGHPAVPRHRFLTAADWSIIAARIGGAVDVEQHKAVHPTHWWWPPSGMPPGLYRDIVTYRSKFFYLFHATSIIRGTLMILQLLVGATLTSLGAMSLVDGTPITVLGAINTVTAGLLALLHNSGVPDRYRYDMAGFGDLEDNIKELLDSGIVPADMTMDQVLAEFFDRFREAKATVVANMPLHYSSRQGKQPGDSAVVVVSAPEPKTGPKRGGGDEATKTTGSGSMHVMDKNEQKTDDAGTAPRQG</sequence>
<feature type="region of interest" description="Disordered" evidence="1">
    <location>
        <begin position="245"/>
        <end position="306"/>
    </location>
</feature>
<accession>A0A151GQJ3</accession>
<feature type="transmembrane region" description="Helical" evidence="2">
    <location>
        <begin position="124"/>
        <end position="149"/>
    </location>
</feature>
<feature type="domain" description="SMODS and SLOG-associating 2TM effector" evidence="3">
    <location>
        <begin position="117"/>
        <end position="235"/>
    </location>
</feature>
<dbReference type="PANTHER" id="PTHR38793:SF1">
    <property type="entry name" value="SMODS AND SLOG-ASSOCIATING 2TM EFFECTOR DOMAIN-CONTAINING PROTEIN"/>
    <property type="match status" value="1"/>
</dbReference>
<dbReference type="InterPro" id="IPR041622">
    <property type="entry name" value="SLATT_fungi"/>
</dbReference>